<name>A0A1V3WCP2_MYCKA</name>
<sequence length="38" mass="3970">MKLSRTESPDFRLVAELGLPHAAVAESSGRPCDDASVG</sequence>
<dbReference type="AlphaFoldDB" id="A0A1V3WCP2"/>
<proteinExistence type="predicted"/>
<organism evidence="1 3">
    <name type="scientific">Mycobacterium kansasii</name>
    <dbReference type="NCBI Taxonomy" id="1768"/>
    <lineage>
        <taxon>Bacteria</taxon>
        <taxon>Bacillati</taxon>
        <taxon>Actinomycetota</taxon>
        <taxon>Actinomycetes</taxon>
        <taxon>Mycobacteriales</taxon>
        <taxon>Mycobacteriaceae</taxon>
        <taxon>Mycobacterium</taxon>
    </lineage>
</organism>
<gene>
    <name evidence="1" type="ORF">BZL29_8003</name>
    <name evidence="2" type="ORF">BZL30_4342</name>
</gene>
<dbReference type="Proteomes" id="UP000188532">
    <property type="component" value="Unassembled WGS sequence"/>
</dbReference>
<accession>A0A1V3WCP2</accession>
<evidence type="ECO:0000313" key="4">
    <source>
        <dbReference type="Proteomes" id="UP000189229"/>
    </source>
</evidence>
<evidence type="ECO:0000313" key="3">
    <source>
        <dbReference type="Proteomes" id="UP000188532"/>
    </source>
</evidence>
<evidence type="ECO:0000313" key="1">
    <source>
        <dbReference type="EMBL" id="OOK64690.1"/>
    </source>
</evidence>
<protein>
    <submittedName>
        <fullName evidence="1">Uncharacterized protein</fullName>
    </submittedName>
</protein>
<dbReference type="EMBL" id="MVBN01000012">
    <property type="protein sequence ID" value="OOK64690.1"/>
    <property type="molecule type" value="Genomic_DNA"/>
</dbReference>
<evidence type="ECO:0000313" key="2">
    <source>
        <dbReference type="EMBL" id="OOK74001.1"/>
    </source>
</evidence>
<dbReference type="EMBL" id="MVBM01000004">
    <property type="protein sequence ID" value="OOK74001.1"/>
    <property type="molecule type" value="Genomic_DNA"/>
</dbReference>
<dbReference type="Proteomes" id="UP000189229">
    <property type="component" value="Unassembled WGS sequence"/>
</dbReference>
<reference evidence="3 4" key="1">
    <citation type="submission" date="2017-02" db="EMBL/GenBank/DDBJ databases">
        <title>Complete genome sequences of Mycobacterium kansasii strains isolated from rhesus macaques.</title>
        <authorList>
            <person name="Panda A."/>
            <person name="Nagaraj S."/>
            <person name="Zhao X."/>
            <person name="Tettelin H."/>
            <person name="Detolla L.J."/>
        </authorList>
    </citation>
    <scope>NUCLEOTIDE SEQUENCE [LARGE SCALE GENOMIC DNA]</scope>
    <source>
        <strain evidence="1 3">11-3469</strain>
        <strain evidence="2 4">11-3813</strain>
    </source>
</reference>
<comment type="caution">
    <text evidence="1">The sequence shown here is derived from an EMBL/GenBank/DDBJ whole genome shotgun (WGS) entry which is preliminary data.</text>
</comment>